<dbReference type="OrthoDB" id="387265at2759"/>
<dbReference type="AlphaFoldDB" id="A0A1Y1JF02"/>
<accession>A0A1Y1JF02</accession>
<organism evidence="4 5">
    <name type="scientific">Plasmodium gonderi</name>
    <dbReference type="NCBI Taxonomy" id="77519"/>
    <lineage>
        <taxon>Eukaryota</taxon>
        <taxon>Sar</taxon>
        <taxon>Alveolata</taxon>
        <taxon>Apicomplexa</taxon>
        <taxon>Aconoidasida</taxon>
        <taxon>Haemosporida</taxon>
        <taxon>Plasmodiidae</taxon>
        <taxon>Plasmodium</taxon>
        <taxon>Plasmodium (Plasmodium)</taxon>
    </lineage>
</organism>
<dbReference type="RefSeq" id="XP_028541612.1">
    <property type="nucleotide sequence ID" value="XM_028685811.1"/>
</dbReference>
<reference evidence="5" key="1">
    <citation type="submission" date="2017-04" db="EMBL/GenBank/DDBJ databases">
        <title>Plasmodium gonderi genome.</title>
        <authorList>
            <person name="Arisue N."/>
            <person name="Honma H."/>
            <person name="Kawai S."/>
            <person name="Tougan T."/>
            <person name="Tanabe K."/>
            <person name="Horii T."/>
        </authorList>
    </citation>
    <scope>NUCLEOTIDE SEQUENCE [LARGE SCALE GENOMIC DNA]</scope>
    <source>
        <strain evidence="5">ATCC 30045</strain>
    </source>
</reference>
<sequence>MLLLYAKFFLLTLFVWAWHRSIKISFDEAPKNILNNKLCLINGRLLSEFDFSDEERFHFDNSVTRTTNEETDNIPSDFDEEDNGYLSTYLKEKIRKEKRKSESDFEDLTGSSDSLNSLCSKKKILKEIIHHLNKSDKFNYDELKEYINQHVDGEQGEKLKLLVDELKKYKAKYFYMKYCFERNILKLKEKMKRNTMLTFLLVTSIASLLLLLWFIIPMAIAPAAYLTMGPGTALTTVTFEAAGAACAATPGAFLYTMQMIGGAPVAIIYTLGAPIL</sequence>
<evidence type="ECO:0000256" key="1">
    <source>
        <dbReference type="SAM" id="Phobius"/>
    </source>
</evidence>
<dbReference type="Pfam" id="PF19835">
    <property type="entry name" value="SegE_GIY-YIG"/>
    <property type="match status" value="1"/>
</dbReference>
<evidence type="ECO:0000313" key="5">
    <source>
        <dbReference type="Proteomes" id="UP000195521"/>
    </source>
</evidence>
<dbReference type="OMA" id="YCFERNI"/>
<comment type="caution">
    <text evidence="4">The sequence shown here is derived from an EMBL/GenBank/DDBJ whole genome shotgun (WGS) entry which is preliminary data.</text>
</comment>
<dbReference type="GeneID" id="39745723"/>
<dbReference type="Proteomes" id="UP000195521">
    <property type="component" value="Unassembled WGS sequence"/>
</dbReference>
<dbReference type="EMBL" id="BDQF01000001">
    <property type="protein sequence ID" value="GAW79023.1"/>
    <property type="molecule type" value="Genomic_DNA"/>
</dbReference>
<gene>
    <name evidence="4" type="ORF">PGO_011730</name>
</gene>
<proteinExistence type="predicted"/>
<keyword evidence="1" id="KW-1133">Transmembrane helix</keyword>
<protein>
    <recommendedName>
        <fullName evidence="3">Putative endonuclease SegE-like GIY-YIG domain-containing protein</fullName>
    </recommendedName>
</protein>
<keyword evidence="1" id="KW-0472">Membrane</keyword>
<keyword evidence="2" id="KW-0732">Signal</keyword>
<feature type="domain" description="Putative endonuclease SegE-like GIY-YIG" evidence="3">
    <location>
        <begin position="88"/>
        <end position="151"/>
    </location>
</feature>
<evidence type="ECO:0000259" key="3">
    <source>
        <dbReference type="Pfam" id="PF19835"/>
    </source>
</evidence>
<evidence type="ECO:0000313" key="4">
    <source>
        <dbReference type="EMBL" id="GAW79023.1"/>
    </source>
</evidence>
<dbReference type="InterPro" id="IPR045566">
    <property type="entry name" value="SegE-like_GIY-YIG"/>
</dbReference>
<keyword evidence="5" id="KW-1185">Reference proteome</keyword>
<feature type="signal peptide" evidence="2">
    <location>
        <begin position="1"/>
        <end position="17"/>
    </location>
</feature>
<keyword evidence="1" id="KW-0812">Transmembrane</keyword>
<evidence type="ECO:0000256" key="2">
    <source>
        <dbReference type="SAM" id="SignalP"/>
    </source>
</evidence>
<name>A0A1Y1JF02_PLAGO</name>
<feature type="transmembrane region" description="Helical" evidence="1">
    <location>
        <begin position="196"/>
        <end position="216"/>
    </location>
</feature>
<feature type="chain" id="PRO_5013367643" description="Putative endonuclease SegE-like GIY-YIG domain-containing protein" evidence="2">
    <location>
        <begin position="18"/>
        <end position="276"/>
    </location>
</feature>